<comment type="caution">
    <text evidence="1">The sequence shown here is derived from an EMBL/GenBank/DDBJ whole genome shotgun (WGS) entry which is preliminary data.</text>
</comment>
<accession>A0AAJ2N412</accession>
<gene>
    <name evidence="1" type="ORF">RQP50_08535</name>
</gene>
<dbReference type="RefSeq" id="WP_315744789.1">
    <property type="nucleotide sequence ID" value="NZ_JAVYAA010000002.1"/>
</dbReference>
<proteinExistence type="predicted"/>
<evidence type="ECO:0000313" key="1">
    <source>
        <dbReference type="EMBL" id="MDT8976291.1"/>
    </source>
</evidence>
<keyword evidence="2" id="KW-1185">Reference proteome</keyword>
<name>A0AAJ2N412_9BACL</name>
<organism evidence="1 2">
    <name type="scientific">Paenibacillus suaedae</name>
    <dbReference type="NCBI Taxonomy" id="3077233"/>
    <lineage>
        <taxon>Bacteria</taxon>
        <taxon>Bacillati</taxon>
        <taxon>Bacillota</taxon>
        <taxon>Bacilli</taxon>
        <taxon>Bacillales</taxon>
        <taxon>Paenibacillaceae</taxon>
        <taxon>Paenibacillus</taxon>
    </lineage>
</organism>
<reference evidence="2" key="1">
    <citation type="submission" date="2023-09" db="EMBL/GenBank/DDBJ databases">
        <title>Paenibacillus sp. chi10 Genome sequencing and assembly.</title>
        <authorList>
            <person name="Kim I."/>
        </authorList>
    </citation>
    <scope>NUCLEOTIDE SEQUENCE [LARGE SCALE GENOMIC DNA]</scope>
    <source>
        <strain evidence="2">chi10</strain>
    </source>
</reference>
<sequence>MQALSSASCNSSIVMNRLVQAEMIGVNDMDLNNTHSHEKDVRTWL</sequence>
<evidence type="ECO:0000313" key="2">
    <source>
        <dbReference type="Proteomes" id="UP001250538"/>
    </source>
</evidence>
<dbReference type="EMBL" id="JAVYAA010000002">
    <property type="protein sequence ID" value="MDT8976291.1"/>
    <property type="molecule type" value="Genomic_DNA"/>
</dbReference>
<protein>
    <submittedName>
        <fullName evidence="1">Uncharacterized protein</fullName>
    </submittedName>
</protein>
<dbReference type="AlphaFoldDB" id="A0AAJ2N412"/>
<dbReference type="Proteomes" id="UP001250538">
    <property type="component" value="Unassembled WGS sequence"/>
</dbReference>